<sequence length="192" mass="21173">MHGLADTYPPEKGKTSHSEYFNLDTSKARLLCNCIGLSPKHLTSSLLLHPIVQLCIRLIGLDSSKLDLKFRSPEHELAGLSLSLNLSLCSFMQDSDALKLATSLFHLIDTKRYFKNPTAACYVLRTTYVLVKRSDDIASLAKATNVGEHVSELLNQAENAFDADAIAKSNDGHLNSVEIDRWVAAELTAMLK</sequence>
<reference evidence="1 2" key="1">
    <citation type="submission" date="2018-11" db="EMBL/GenBank/DDBJ databases">
        <authorList>
            <consortium name="Pathogen Informatics"/>
        </authorList>
    </citation>
    <scope>NUCLEOTIDE SEQUENCE [LARGE SCALE GENOMIC DNA]</scope>
</reference>
<organism evidence="1 2">
    <name type="scientific">Dibothriocephalus latus</name>
    <name type="common">Fish tapeworm</name>
    <name type="synonym">Diphyllobothrium latum</name>
    <dbReference type="NCBI Taxonomy" id="60516"/>
    <lineage>
        <taxon>Eukaryota</taxon>
        <taxon>Metazoa</taxon>
        <taxon>Spiralia</taxon>
        <taxon>Lophotrochozoa</taxon>
        <taxon>Platyhelminthes</taxon>
        <taxon>Cestoda</taxon>
        <taxon>Eucestoda</taxon>
        <taxon>Diphyllobothriidea</taxon>
        <taxon>Diphyllobothriidae</taxon>
        <taxon>Dibothriocephalus</taxon>
    </lineage>
</organism>
<dbReference type="Proteomes" id="UP000281553">
    <property type="component" value="Unassembled WGS sequence"/>
</dbReference>
<gene>
    <name evidence="1" type="ORF">DILT_LOCUS11401</name>
</gene>
<name>A0A3P7LQR5_DIBLA</name>
<evidence type="ECO:0000313" key="2">
    <source>
        <dbReference type="Proteomes" id="UP000281553"/>
    </source>
</evidence>
<evidence type="ECO:0000313" key="1">
    <source>
        <dbReference type="EMBL" id="VDN15570.1"/>
    </source>
</evidence>
<keyword evidence="2" id="KW-1185">Reference proteome</keyword>
<dbReference type="EMBL" id="UYRU01062938">
    <property type="protein sequence ID" value="VDN15570.1"/>
    <property type="molecule type" value="Genomic_DNA"/>
</dbReference>
<protein>
    <submittedName>
        <fullName evidence="1">Uncharacterized protein</fullName>
    </submittedName>
</protein>
<proteinExistence type="predicted"/>
<dbReference type="OrthoDB" id="6227366at2759"/>
<accession>A0A3P7LQR5</accession>
<dbReference type="AlphaFoldDB" id="A0A3P7LQR5"/>